<proteinExistence type="predicted"/>
<dbReference type="PROSITE" id="PS51257">
    <property type="entry name" value="PROKAR_LIPOPROTEIN"/>
    <property type="match status" value="1"/>
</dbReference>
<reference evidence="1" key="1">
    <citation type="submission" date="2020-10" db="EMBL/GenBank/DDBJ databases">
        <authorList>
            <person name="Gilroy R."/>
        </authorList>
    </citation>
    <scope>NUCLEOTIDE SEQUENCE</scope>
    <source>
        <strain evidence="1">G3-8215</strain>
    </source>
</reference>
<accession>A0A940DSW1</accession>
<reference evidence="1" key="2">
    <citation type="journal article" date="2021" name="PeerJ">
        <title>Extensive microbial diversity within the chicken gut microbiome revealed by metagenomics and culture.</title>
        <authorList>
            <person name="Gilroy R."/>
            <person name="Ravi A."/>
            <person name="Getino M."/>
            <person name="Pursley I."/>
            <person name="Horton D.L."/>
            <person name="Alikhan N.F."/>
            <person name="Baker D."/>
            <person name="Gharbi K."/>
            <person name="Hall N."/>
            <person name="Watson M."/>
            <person name="Adriaenssens E.M."/>
            <person name="Foster-Nyarko E."/>
            <person name="Jarju S."/>
            <person name="Secka A."/>
            <person name="Antonio M."/>
            <person name="Oren A."/>
            <person name="Chaudhuri R.R."/>
            <person name="La Ragione R."/>
            <person name="Hildebrand F."/>
            <person name="Pallen M.J."/>
        </authorList>
    </citation>
    <scope>NUCLEOTIDE SEQUENCE</scope>
    <source>
        <strain evidence="1">G3-8215</strain>
    </source>
</reference>
<dbReference type="Proteomes" id="UP000725002">
    <property type="component" value="Unassembled WGS sequence"/>
</dbReference>
<protein>
    <recommendedName>
        <fullName evidence="3">Lipoprotein</fullName>
    </recommendedName>
</protein>
<comment type="caution">
    <text evidence="1">The sequence shown here is derived from an EMBL/GenBank/DDBJ whole genome shotgun (WGS) entry which is preliminary data.</text>
</comment>
<evidence type="ECO:0008006" key="3">
    <source>
        <dbReference type="Google" id="ProtNLM"/>
    </source>
</evidence>
<name>A0A940DSW1_9BACT</name>
<dbReference type="AlphaFoldDB" id="A0A940DSW1"/>
<gene>
    <name evidence="1" type="ORF">IAB75_03690</name>
</gene>
<evidence type="ECO:0000313" key="2">
    <source>
        <dbReference type="Proteomes" id="UP000725002"/>
    </source>
</evidence>
<organism evidence="1 2">
    <name type="scientific">Candidatus Cryptobacteroides avicola</name>
    <dbReference type="NCBI Taxonomy" id="2840757"/>
    <lineage>
        <taxon>Bacteria</taxon>
        <taxon>Pseudomonadati</taxon>
        <taxon>Bacteroidota</taxon>
        <taxon>Bacteroidia</taxon>
        <taxon>Bacteroidales</taxon>
        <taxon>Candidatus Cryptobacteroides</taxon>
    </lineage>
</organism>
<sequence>MKGLDIILILLTAMTGISCTREADDLYTYVIITVAPPEGVGMDRFQATMIFQDINSLRETSTSDFIDGRLEIQLLKGVYRLSIAEGGGIKYTEGNGHAGFREVTISNTPVELLDNTEVLTVELILK</sequence>
<evidence type="ECO:0000313" key="1">
    <source>
        <dbReference type="EMBL" id="MBO8483201.1"/>
    </source>
</evidence>
<dbReference type="EMBL" id="JADILV010000024">
    <property type="protein sequence ID" value="MBO8483201.1"/>
    <property type="molecule type" value="Genomic_DNA"/>
</dbReference>